<dbReference type="InterPro" id="IPR006156">
    <property type="entry name" value="Dihydroneopterin_aldolase"/>
</dbReference>
<evidence type="ECO:0000256" key="2">
    <source>
        <dbReference type="ARBA" id="ARBA00005013"/>
    </source>
</evidence>
<organism evidence="8 9">
    <name type="scientific">Prevotella jejuni</name>
    <dbReference type="NCBI Taxonomy" id="1177574"/>
    <lineage>
        <taxon>Bacteria</taxon>
        <taxon>Pseudomonadati</taxon>
        <taxon>Bacteroidota</taxon>
        <taxon>Bacteroidia</taxon>
        <taxon>Bacteroidales</taxon>
        <taxon>Prevotellaceae</taxon>
        <taxon>Prevotella</taxon>
    </lineage>
</organism>
<evidence type="ECO:0000256" key="1">
    <source>
        <dbReference type="ARBA" id="ARBA00001353"/>
    </source>
</evidence>
<dbReference type="GO" id="GO:0046656">
    <property type="term" value="P:folic acid biosynthetic process"/>
    <property type="evidence" value="ECO:0007669"/>
    <property type="project" value="UniProtKB-UniRule"/>
</dbReference>
<dbReference type="InterPro" id="IPR043133">
    <property type="entry name" value="GTP-CH-I_C/QueF"/>
</dbReference>
<dbReference type="PANTHER" id="PTHR42844:SF1">
    <property type="entry name" value="DIHYDRONEOPTERIN ALDOLASE 1-RELATED"/>
    <property type="match status" value="1"/>
</dbReference>
<dbReference type="SUPFAM" id="SSF55620">
    <property type="entry name" value="Tetrahydrobiopterin biosynthesis enzymes-like"/>
    <property type="match status" value="1"/>
</dbReference>
<evidence type="ECO:0000256" key="6">
    <source>
        <dbReference type="RuleBase" id="RU362079"/>
    </source>
</evidence>
<dbReference type="SMART" id="SM00905">
    <property type="entry name" value="FolB"/>
    <property type="match status" value="1"/>
</dbReference>
<reference evidence="8 9" key="1">
    <citation type="submission" date="2017-06" db="EMBL/GenBank/DDBJ databases">
        <authorList>
            <person name="Varghese N."/>
            <person name="Submissions S."/>
        </authorList>
    </citation>
    <scope>NUCLEOTIDE SEQUENCE [LARGE SCALE GENOMIC DNA]</scope>
    <source>
        <strain evidence="8 9">DSM 26989</strain>
    </source>
</reference>
<comment type="pathway">
    <text evidence="2 6">Cofactor biosynthesis; tetrahydrofolate biosynthesis; 2-amino-4-hydroxy-6-hydroxymethyl-7,8-dihydropteridine diphosphate from 7,8-dihydroneopterin triphosphate: step 3/4.</text>
</comment>
<keyword evidence="4 6" id="KW-0289">Folate biosynthesis</keyword>
<comment type="catalytic activity">
    <reaction evidence="1 6">
        <text>7,8-dihydroneopterin = 6-hydroxymethyl-7,8-dihydropterin + glycolaldehyde</text>
        <dbReference type="Rhea" id="RHEA:10540"/>
        <dbReference type="ChEBI" id="CHEBI:17001"/>
        <dbReference type="ChEBI" id="CHEBI:17071"/>
        <dbReference type="ChEBI" id="CHEBI:44841"/>
        <dbReference type="EC" id="4.1.2.25"/>
    </reaction>
</comment>
<dbReference type="EC" id="4.1.2.25" evidence="6"/>
<name>A0AA94IUI5_9BACT</name>
<dbReference type="Gene3D" id="3.30.1130.10">
    <property type="match status" value="1"/>
</dbReference>
<accession>A0AA94IUI5</accession>
<comment type="function">
    <text evidence="6">Catalyzes the conversion of 7,8-dihydroneopterin to 6-hydroxymethyl-7,8-dihydropterin.</text>
</comment>
<proteinExistence type="inferred from homology"/>
<evidence type="ECO:0000259" key="7">
    <source>
        <dbReference type="SMART" id="SM00905"/>
    </source>
</evidence>
<dbReference type="AlphaFoldDB" id="A0AA94IUI5"/>
<evidence type="ECO:0000256" key="4">
    <source>
        <dbReference type="ARBA" id="ARBA00022909"/>
    </source>
</evidence>
<keyword evidence="9" id="KW-1185">Reference proteome</keyword>
<dbReference type="NCBIfam" id="TIGR00525">
    <property type="entry name" value="folB"/>
    <property type="match status" value="1"/>
</dbReference>
<evidence type="ECO:0000313" key="8">
    <source>
        <dbReference type="EMBL" id="SNR86084.1"/>
    </source>
</evidence>
<dbReference type="GO" id="GO:0005737">
    <property type="term" value="C:cytoplasm"/>
    <property type="evidence" value="ECO:0007669"/>
    <property type="project" value="TreeGrafter"/>
</dbReference>
<evidence type="ECO:0000256" key="5">
    <source>
        <dbReference type="ARBA" id="ARBA00023239"/>
    </source>
</evidence>
<sequence length="124" mass="13508">MTSYILLQGLQFHARIGVGAQERVVGNLYVVDLRIGYPFAKAMESDDVADTLNYATVFDIVREVMSRPARLLESAAGSLVKELSVAFPEISSIDLKIVKKNPPMGADSEGAGVELHLINDKTKD</sequence>
<comment type="caution">
    <text evidence="8">The sequence shown here is derived from an EMBL/GenBank/DDBJ whole genome shotgun (WGS) entry which is preliminary data.</text>
</comment>
<dbReference type="PANTHER" id="PTHR42844">
    <property type="entry name" value="DIHYDRONEOPTERIN ALDOLASE 1-RELATED"/>
    <property type="match status" value="1"/>
</dbReference>
<dbReference type="GO" id="GO:0046654">
    <property type="term" value="P:tetrahydrofolate biosynthetic process"/>
    <property type="evidence" value="ECO:0007669"/>
    <property type="project" value="UniProtKB-UniRule"/>
</dbReference>
<dbReference type="InterPro" id="IPR006157">
    <property type="entry name" value="FolB_dom"/>
</dbReference>
<dbReference type="Pfam" id="PF02152">
    <property type="entry name" value="FolB"/>
    <property type="match status" value="1"/>
</dbReference>
<protein>
    <recommendedName>
        <fullName evidence="6">7,8-dihydroneopterin aldolase</fullName>
        <ecNumber evidence="6">4.1.2.25</ecNumber>
    </recommendedName>
</protein>
<dbReference type="Proteomes" id="UP000198427">
    <property type="component" value="Unassembled WGS sequence"/>
</dbReference>
<keyword evidence="5 6" id="KW-0456">Lyase</keyword>
<comment type="similarity">
    <text evidence="3 6">Belongs to the DHNA family.</text>
</comment>
<evidence type="ECO:0000313" key="9">
    <source>
        <dbReference type="Proteomes" id="UP000198427"/>
    </source>
</evidence>
<dbReference type="NCBIfam" id="TIGR00526">
    <property type="entry name" value="folB_dom"/>
    <property type="match status" value="1"/>
</dbReference>
<dbReference type="EMBL" id="FZNZ01000015">
    <property type="protein sequence ID" value="SNR86084.1"/>
    <property type="molecule type" value="Genomic_DNA"/>
</dbReference>
<evidence type="ECO:0000256" key="3">
    <source>
        <dbReference type="ARBA" id="ARBA00005708"/>
    </source>
</evidence>
<dbReference type="GO" id="GO:0004150">
    <property type="term" value="F:dihydroneopterin aldolase activity"/>
    <property type="evidence" value="ECO:0007669"/>
    <property type="project" value="UniProtKB-UniRule"/>
</dbReference>
<gene>
    <name evidence="8" type="ORF">SAMN06265364_11522</name>
</gene>
<feature type="domain" description="Dihydroneopterin aldolase/epimerase" evidence="7">
    <location>
        <begin position="5"/>
        <end position="117"/>
    </location>
</feature>